<evidence type="ECO:0000256" key="4">
    <source>
        <dbReference type="ARBA" id="ARBA00011738"/>
    </source>
</evidence>
<dbReference type="InterPro" id="IPR029026">
    <property type="entry name" value="tRNA_m1G_MTases_N"/>
</dbReference>
<evidence type="ECO:0000256" key="2">
    <source>
        <dbReference type="ARBA" id="ARBA00004496"/>
    </source>
</evidence>
<comment type="subcellular location">
    <subcellularLocation>
        <location evidence="2 15 17">Cytoplasm</location>
    </subcellularLocation>
</comment>
<evidence type="ECO:0000256" key="1">
    <source>
        <dbReference type="ARBA" id="ARBA00002634"/>
    </source>
</evidence>
<evidence type="ECO:0000256" key="3">
    <source>
        <dbReference type="ARBA" id="ARBA00007630"/>
    </source>
</evidence>
<feature type="binding site" evidence="15 16">
    <location>
        <position position="110"/>
    </location>
    <ligand>
        <name>S-adenosyl-L-methionine</name>
        <dbReference type="ChEBI" id="CHEBI:59789"/>
    </ligand>
</feature>
<evidence type="ECO:0000313" key="19">
    <source>
        <dbReference type="EMBL" id="SJZ63434.1"/>
    </source>
</evidence>
<dbReference type="InterPro" id="IPR029028">
    <property type="entry name" value="Alpha/beta_knot_MTases"/>
</dbReference>
<organism evidence="19 20">
    <name type="scientific">Selenihalanaerobacter shriftii</name>
    <dbReference type="NCBI Taxonomy" id="142842"/>
    <lineage>
        <taxon>Bacteria</taxon>
        <taxon>Bacillati</taxon>
        <taxon>Bacillota</taxon>
        <taxon>Clostridia</taxon>
        <taxon>Halanaerobiales</taxon>
        <taxon>Halobacteroidaceae</taxon>
        <taxon>Selenihalanaerobacter</taxon>
    </lineage>
</organism>
<evidence type="ECO:0000256" key="5">
    <source>
        <dbReference type="ARBA" id="ARBA00012807"/>
    </source>
</evidence>
<keyword evidence="20" id="KW-1185">Reference proteome</keyword>
<dbReference type="Gene3D" id="3.40.1280.10">
    <property type="match status" value="1"/>
</dbReference>
<gene>
    <name evidence="15" type="primary">trmD</name>
    <name evidence="19" type="ORF">SAMN02745118_01390</name>
</gene>
<evidence type="ECO:0000256" key="13">
    <source>
        <dbReference type="ARBA" id="ARBA00033392"/>
    </source>
</evidence>
<evidence type="ECO:0000256" key="11">
    <source>
        <dbReference type="ARBA" id="ARBA00022694"/>
    </source>
</evidence>
<comment type="function">
    <text evidence="1 15 17">Specifically methylates guanosine-37 in various tRNAs.</text>
</comment>
<evidence type="ECO:0000256" key="10">
    <source>
        <dbReference type="ARBA" id="ARBA00022691"/>
    </source>
</evidence>
<keyword evidence="9 15" id="KW-0808">Transferase</keyword>
<comment type="catalytic activity">
    <reaction evidence="14 15 17">
        <text>guanosine(37) in tRNA + S-adenosyl-L-methionine = N(1)-methylguanosine(37) in tRNA + S-adenosyl-L-homocysteine + H(+)</text>
        <dbReference type="Rhea" id="RHEA:36899"/>
        <dbReference type="Rhea" id="RHEA-COMP:10145"/>
        <dbReference type="Rhea" id="RHEA-COMP:10147"/>
        <dbReference type="ChEBI" id="CHEBI:15378"/>
        <dbReference type="ChEBI" id="CHEBI:57856"/>
        <dbReference type="ChEBI" id="CHEBI:59789"/>
        <dbReference type="ChEBI" id="CHEBI:73542"/>
        <dbReference type="ChEBI" id="CHEBI:74269"/>
        <dbReference type="EC" id="2.1.1.228"/>
    </reaction>
</comment>
<dbReference type="NCBIfam" id="NF000648">
    <property type="entry name" value="PRK00026.1"/>
    <property type="match status" value="1"/>
</dbReference>
<dbReference type="InterPro" id="IPR016009">
    <property type="entry name" value="tRNA_MeTrfase_TRMD/TRM10"/>
</dbReference>
<dbReference type="EMBL" id="FUWM01000010">
    <property type="protein sequence ID" value="SJZ63434.1"/>
    <property type="molecule type" value="Genomic_DNA"/>
</dbReference>
<evidence type="ECO:0000313" key="20">
    <source>
        <dbReference type="Proteomes" id="UP000190625"/>
    </source>
</evidence>
<evidence type="ECO:0000256" key="6">
    <source>
        <dbReference type="ARBA" id="ARBA00014679"/>
    </source>
</evidence>
<dbReference type="GO" id="GO:0052906">
    <property type="term" value="F:tRNA (guanine(37)-N1)-methyltransferase activity"/>
    <property type="evidence" value="ECO:0007669"/>
    <property type="project" value="UniProtKB-UniRule"/>
</dbReference>
<accession>A0A1T4M9P8</accession>
<comment type="similarity">
    <text evidence="3 15 17">Belongs to the RNA methyltransferase TrmD family.</text>
</comment>
<sequence length="244" mass="27764">MIKFDILTIFPEIFNALDESILKKAQEQELINIEVTNIRDYSLDKHCNVDDYPYGGGAGMVMKPGPIFRAVEAVQTDKAKVLFMSPQGKTFDQEMAKKLATKEHLIILCGRYEGIDERIRQELIDEEVSIGDYVLTGGEFPAMVLVDAIARMVPSVLGTKASAIEDSFYNGILDYPHYTRPSVFRSLEVPKVLLSGNHQKIAQWRKKKSLKRTLLRRPDLFKNVELTEGERSILNELKDELEIE</sequence>
<dbReference type="GO" id="GO:0002939">
    <property type="term" value="P:tRNA N1-guanine methylation"/>
    <property type="evidence" value="ECO:0007669"/>
    <property type="project" value="TreeGrafter"/>
</dbReference>
<dbReference type="Pfam" id="PF01746">
    <property type="entry name" value="tRNA_m1G_MT"/>
    <property type="match status" value="1"/>
</dbReference>
<dbReference type="AlphaFoldDB" id="A0A1T4M9P8"/>
<name>A0A1T4M9P8_9FIRM</name>
<dbReference type="GO" id="GO:0005829">
    <property type="term" value="C:cytosol"/>
    <property type="evidence" value="ECO:0007669"/>
    <property type="project" value="TreeGrafter"/>
</dbReference>
<keyword evidence="10 15" id="KW-0949">S-adenosyl-L-methionine</keyword>
<evidence type="ECO:0000256" key="9">
    <source>
        <dbReference type="ARBA" id="ARBA00022679"/>
    </source>
</evidence>
<dbReference type="PANTHER" id="PTHR46417:SF1">
    <property type="entry name" value="TRNA (GUANINE-N(1)-)-METHYLTRANSFERASE"/>
    <property type="match status" value="1"/>
</dbReference>
<evidence type="ECO:0000256" key="15">
    <source>
        <dbReference type="HAMAP-Rule" id="MF_00605"/>
    </source>
</evidence>
<dbReference type="Proteomes" id="UP000190625">
    <property type="component" value="Unassembled WGS sequence"/>
</dbReference>
<dbReference type="PIRSF" id="PIRSF000386">
    <property type="entry name" value="tRNA_mtase"/>
    <property type="match status" value="1"/>
</dbReference>
<evidence type="ECO:0000256" key="16">
    <source>
        <dbReference type="PIRSR" id="PIRSR000386-1"/>
    </source>
</evidence>
<dbReference type="InterPro" id="IPR023148">
    <property type="entry name" value="tRNA_m1G_MeTrfase_C_sf"/>
</dbReference>
<dbReference type="EC" id="2.1.1.228" evidence="5 15"/>
<feature type="domain" description="tRNA methyltransferase TRMD/TRM10-type" evidence="18">
    <location>
        <begin position="2"/>
        <end position="223"/>
    </location>
</feature>
<dbReference type="InterPro" id="IPR002649">
    <property type="entry name" value="tRNA_m1G_MeTrfase_TrmD"/>
</dbReference>
<feature type="binding site" evidence="15 16">
    <location>
        <begin position="130"/>
        <end position="135"/>
    </location>
    <ligand>
        <name>S-adenosyl-L-methionine</name>
        <dbReference type="ChEBI" id="CHEBI:59789"/>
    </ligand>
</feature>
<keyword evidence="7 15" id="KW-0963">Cytoplasm</keyword>
<evidence type="ECO:0000259" key="18">
    <source>
        <dbReference type="Pfam" id="PF01746"/>
    </source>
</evidence>
<dbReference type="FunFam" id="1.10.1270.20:FF:000001">
    <property type="entry name" value="tRNA (guanine-N(1)-)-methyltransferase"/>
    <property type="match status" value="1"/>
</dbReference>
<dbReference type="FunFam" id="3.40.1280.10:FF:000001">
    <property type="entry name" value="tRNA (guanine-N(1)-)-methyltransferase"/>
    <property type="match status" value="1"/>
</dbReference>
<keyword evidence="8 15" id="KW-0489">Methyltransferase</keyword>
<protein>
    <recommendedName>
        <fullName evidence="6 15">tRNA (guanine-N(1)-)-methyltransferase</fullName>
        <ecNumber evidence="5 15">2.1.1.228</ecNumber>
    </recommendedName>
    <alternativeName>
        <fullName evidence="12 15">M1G-methyltransferase</fullName>
    </alternativeName>
    <alternativeName>
        <fullName evidence="13 15">tRNA [GM37] methyltransferase</fullName>
    </alternativeName>
</protein>
<dbReference type="CDD" id="cd18080">
    <property type="entry name" value="TrmD-like"/>
    <property type="match status" value="1"/>
</dbReference>
<dbReference type="NCBIfam" id="TIGR00088">
    <property type="entry name" value="trmD"/>
    <property type="match status" value="1"/>
</dbReference>
<proteinExistence type="inferred from homology"/>
<reference evidence="20" key="1">
    <citation type="submission" date="2017-02" db="EMBL/GenBank/DDBJ databases">
        <authorList>
            <person name="Varghese N."/>
            <person name="Submissions S."/>
        </authorList>
    </citation>
    <scope>NUCLEOTIDE SEQUENCE [LARGE SCALE GENOMIC DNA]</scope>
    <source>
        <strain evidence="20">ATCC BAA-73</strain>
    </source>
</reference>
<dbReference type="STRING" id="142842.SAMN02745118_01390"/>
<evidence type="ECO:0000256" key="7">
    <source>
        <dbReference type="ARBA" id="ARBA00022490"/>
    </source>
</evidence>
<dbReference type="SUPFAM" id="SSF75217">
    <property type="entry name" value="alpha/beta knot"/>
    <property type="match status" value="1"/>
</dbReference>
<evidence type="ECO:0000256" key="14">
    <source>
        <dbReference type="ARBA" id="ARBA00047783"/>
    </source>
</evidence>
<dbReference type="HAMAP" id="MF_00605">
    <property type="entry name" value="TrmD"/>
    <property type="match status" value="1"/>
</dbReference>
<evidence type="ECO:0000256" key="17">
    <source>
        <dbReference type="RuleBase" id="RU003464"/>
    </source>
</evidence>
<evidence type="ECO:0000256" key="8">
    <source>
        <dbReference type="ARBA" id="ARBA00022603"/>
    </source>
</evidence>
<dbReference type="PANTHER" id="PTHR46417">
    <property type="entry name" value="TRNA (GUANINE-N(1)-)-METHYLTRANSFERASE"/>
    <property type="match status" value="1"/>
</dbReference>
<dbReference type="Gene3D" id="1.10.1270.20">
    <property type="entry name" value="tRNA(m1g37)methyltransferase, domain 2"/>
    <property type="match status" value="1"/>
</dbReference>
<evidence type="ECO:0000256" key="12">
    <source>
        <dbReference type="ARBA" id="ARBA00029736"/>
    </source>
</evidence>
<comment type="subunit">
    <text evidence="4 15 17">Homodimer.</text>
</comment>
<keyword evidence="11 15" id="KW-0819">tRNA processing</keyword>